<gene>
    <name evidence="3" type="ORF">AV274_5452</name>
</gene>
<organism evidence="3 4">
    <name type="scientific">Blastocystis sp. subtype 1 (strain ATCC 50177 / NandII)</name>
    <dbReference type="NCBI Taxonomy" id="478820"/>
    <lineage>
        <taxon>Eukaryota</taxon>
        <taxon>Sar</taxon>
        <taxon>Stramenopiles</taxon>
        <taxon>Bigyra</taxon>
        <taxon>Opalozoa</taxon>
        <taxon>Opalinata</taxon>
        <taxon>Blastocystidae</taxon>
        <taxon>Blastocystis</taxon>
    </lineage>
</organism>
<evidence type="ECO:0000313" key="3">
    <source>
        <dbReference type="EMBL" id="OAO12852.1"/>
    </source>
</evidence>
<keyword evidence="1" id="KW-0175">Coiled coil</keyword>
<feature type="coiled-coil region" evidence="1">
    <location>
        <begin position="58"/>
        <end position="249"/>
    </location>
</feature>
<dbReference type="AlphaFoldDB" id="A0A196S9S9"/>
<feature type="region of interest" description="Disordered" evidence="2">
    <location>
        <begin position="1"/>
        <end position="40"/>
    </location>
</feature>
<reference evidence="3 4" key="1">
    <citation type="submission" date="2016-05" db="EMBL/GenBank/DDBJ databases">
        <title>Nuclear genome of Blastocystis sp. subtype 1 NandII.</title>
        <authorList>
            <person name="Gentekaki E."/>
            <person name="Curtis B."/>
            <person name="Stairs C."/>
            <person name="Eme L."/>
            <person name="Herman E."/>
            <person name="Klimes V."/>
            <person name="Arias M.C."/>
            <person name="Elias M."/>
            <person name="Hilliou F."/>
            <person name="Klute M."/>
            <person name="Malik S.-B."/>
            <person name="Pightling A."/>
            <person name="Rachubinski R."/>
            <person name="Salas D."/>
            <person name="Schlacht A."/>
            <person name="Suga H."/>
            <person name="Archibald J."/>
            <person name="Ball S.G."/>
            <person name="Clark G."/>
            <person name="Dacks J."/>
            <person name="Van Der Giezen M."/>
            <person name="Tsaousis A."/>
            <person name="Roger A."/>
        </authorList>
    </citation>
    <scope>NUCLEOTIDE SEQUENCE [LARGE SCALE GENOMIC DNA]</scope>
    <source>
        <strain evidence="4">ATCC 50177 / NandII</strain>
    </source>
</reference>
<evidence type="ECO:0000256" key="2">
    <source>
        <dbReference type="SAM" id="MobiDB-lite"/>
    </source>
</evidence>
<dbReference type="OrthoDB" id="204272at2759"/>
<keyword evidence="4" id="KW-1185">Reference proteome</keyword>
<comment type="caution">
    <text evidence="3">The sequence shown here is derived from an EMBL/GenBank/DDBJ whole genome shotgun (WGS) entry which is preliminary data.</text>
</comment>
<dbReference type="Proteomes" id="UP000078348">
    <property type="component" value="Unassembled WGS sequence"/>
</dbReference>
<proteinExistence type="predicted"/>
<dbReference type="EMBL" id="LXWW01000506">
    <property type="protein sequence ID" value="OAO12852.1"/>
    <property type="molecule type" value="Genomic_DNA"/>
</dbReference>
<protein>
    <submittedName>
        <fullName evidence="3">Uncharacterized protein</fullName>
    </submittedName>
</protein>
<sequence>MNQSEKGNDAAESQEAPNGWDFDDFSLSSDFEPEGVPADGEGAKMEELADIHANCVSKQQYENEKRSWEDKMMGISQRCAQKDVVLDNMNSTVREKERTIEKLKQEAAENAEMFNRLQEQIVDLNNILYESNEENASMRRELQSERSLIDELESKLYGPTNYYYQEYLKSQETIQQMSEERKEIEEQLRQVKDILRNMIIDKSKAPTELDLERERDSFAKQVQAYESKISKLEDEVEELKKGKQADGEENK</sequence>
<evidence type="ECO:0000256" key="1">
    <source>
        <dbReference type="SAM" id="Coils"/>
    </source>
</evidence>
<name>A0A196S9S9_BLAHN</name>
<accession>A0A196S9S9</accession>
<evidence type="ECO:0000313" key="4">
    <source>
        <dbReference type="Proteomes" id="UP000078348"/>
    </source>
</evidence>